<keyword evidence="6 8" id="KW-1133">Transmembrane helix</keyword>
<evidence type="ECO:0000256" key="3">
    <source>
        <dbReference type="ARBA" id="ARBA00022448"/>
    </source>
</evidence>
<accession>A0ABX6A497</accession>
<keyword evidence="5 8" id="KW-0812">Transmembrane</keyword>
<evidence type="ECO:0000313" key="10">
    <source>
        <dbReference type="Proteomes" id="UP000323865"/>
    </source>
</evidence>
<feature type="transmembrane region" description="Helical" evidence="8">
    <location>
        <begin position="246"/>
        <end position="263"/>
    </location>
</feature>
<protein>
    <recommendedName>
        <fullName evidence="8">Probable membrane transporter protein</fullName>
    </recommendedName>
</protein>
<reference evidence="9 10" key="1">
    <citation type="submission" date="2019-09" db="EMBL/GenBank/DDBJ databases">
        <title>FDA dAtabase for Regulatory Grade micrObial Sequences (FDA-ARGOS): Supporting development and validation of Infectious Disease Dx tests.</title>
        <authorList>
            <person name="Sciortino C."/>
            <person name="Tallon L."/>
            <person name="Sadzewicz L."/>
            <person name="Vavikolanu K."/>
            <person name="Mehta A."/>
            <person name="Aluvathingal J."/>
            <person name="Nadendla S."/>
            <person name="Nandy P."/>
            <person name="Geyer C."/>
            <person name="Yan Y."/>
            <person name="Sichtig H."/>
        </authorList>
    </citation>
    <scope>NUCLEOTIDE SEQUENCE [LARGE SCALE GENOMIC DNA]</scope>
    <source>
        <strain evidence="9 10">FDAARGOS_640</strain>
    </source>
</reference>
<dbReference type="RefSeq" id="WP_150333310.1">
    <property type="nucleotide sequence ID" value="NZ_CP044108.1"/>
</dbReference>
<proteinExistence type="inferred from homology"/>
<name>A0ABX6A497_9MICO</name>
<dbReference type="Proteomes" id="UP000323865">
    <property type="component" value="Chromosome"/>
</dbReference>
<evidence type="ECO:0000256" key="7">
    <source>
        <dbReference type="ARBA" id="ARBA00023136"/>
    </source>
</evidence>
<evidence type="ECO:0000256" key="8">
    <source>
        <dbReference type="RuleBase" id="RU363041"/>
    </source>
</evidence>
<dbReference type="Pfam" id="PF01925">
    <property type="entry name" value="TauE"/>
    <property type="match status" value="1"/>
</dbReference>
<dbReference type="EMBL" id="CP044108">
    <property type="protein sequence ID" value="QEU12036.1"/>
    <property type="molecule type" value="Genomic_DNA"/>
</dbReference>
<feature type="transmembrane region" description="Helical" evidence="8">
    <location>
        <begin position="217"/>
        <end position="234"/>
    </location>
</feature>
<evidence type="ECO:0000256" key="6">
    <source>
        <dbReference type="ARBA" id="ARBA00022989"/>
    </source>
</evidence>
<sequence>MEILSVLLLFVMGILAGIVNAAVGSGSLLTLPVLLALGVPPGVAVRTNTIGMSFATIASVLGFRKEIAAEKAHLAPLSITTILCASAGSILLLLSPSRALDIVVPILIIVALILVIGQPSLTAWLKRRRETEPNEPTGPVGAAYESPWLVAPMGAAAIYGGYFTAAQGVLYMGILGITTSRSMKDVNPVKNLMQLYVNATAALVYLVAFVFFDAHVWWVGVAILAFGGMIGGYVGSHVAKRLPNSVLRATIVVVALVALVRQFV</sequence>
<evidence type="ECO:0000313" key="9">
    <source>
        <dbReference type="EMBL" id="QEU12036.1"/>
    </source>
</evidence>
<gene>
    <name evidence="9" type="ORF">FOB48_06795</name>
</gene>
<feature type="transmembrane region" description="Helical" evidence="8">
    <location>
        <begin position="75"/>
        <end position="96"/>
    </location>
</feature>
<dbReference type="InterPro" id="IPR002781">
    <property type="entry name" value="TM_pro_TauE-like"/>
</dbReference>
<keyword evidence="3" id="KW-0813">Transport</keyword>
<keyword evidence="4 8" id="KW-1003">Cell membrane</keyword>
<keyword evidence="7 8" id="KW-0472">Membrane</keyword>
<dbReference type="InterPro" id="IPR052017">
    <property type="entry name" value="TSUP"/>
</dbReference>
<comment type="subcellular location">
    <subcellularLocation>
        <location evidence="1 8">Cell membrane</location>
        <topology evidence="1 8">Multi-pass membrane protein</topology>
    </subcellularLocation>
</comment>
<feature type="transmembrane region" description="Helical" evidence="8">
    <location>
        <begin position="102"/>
        <end position="125"/>
    </location>
</feature>
<organism evidence="9 10">
    <name type="scientific">Dermabacter vaginalis</name>
    <dbReference type="NCBI Taxonomy" id="1630135"/>
    <lineage>
        <taxon>Bacteria</taxon>
        <taxon>Bacillati</taxon>
        <taxon>Actinomycetota</taxon>
        <taxon>Actinomycetes</taxon>
        <taxon>Micrococcales</taxon>
        <taxon>Dermabacteraceae</taxon>
        <taxon>Dermabacter</taxon>
    </lineage>
</organism>
<evidence type="ECO:0000256" key="2">
    <source>
        <dbReference type="ARBA" id="ARBA00009142"/>
    </source>
</evidence>
<evidence type="ECO:0000256" key="5">
    <source>
        <dbReference type="ARBA" id="ARBA00022692"/>
    </source>
</evidence>
<dbReference type="PANTHER" id="PTHR30269:SF0">
    <property type="entry name" value="MEMBRANE TRANSPORTER PROTEIN YFCA-RELATED"/>
    <property type="match status" value="1"/>
</dbReference>
<evidence type="ECO:0000256" key="4">
    <source>
        <dbReference type="ARBA" id="ARBA00022475"/>
    </source>
</evidence>
<evidence type="ECO:0000256" key="1">
    <source>
        <dbReference type="ARBA" id="ARBA00004651"/>
    </source>
</evidence>
<feature type="transmembrane region" description="Helical" evidence="8">
    <location>
        <begin position="191"/>
        <end position="211"/>
    </location>
</feature>
<keyword evidence="10" id="KW-1185">Reference proteome</keyword>
<dbReference type="PANTHER" id="PTHR30269">
    <property type="entry name" value="TRANSMEMBRANE PROTEIN YFCA"/>
    <property type="match status" value="1"/>
</dbReference>
<comment type="similarity">
    <text evidence="2 8">Belongs to the 4-toluene sulfonate uptake permease (TSUP) (TC 2.A.102) family.</text>
</comment>